<name>A0ABW0NML9_9MICO</name>
<dbReference type="Proteomes" id="UP001596039">
    <property type="component" value="Unassembled WGS sequence"/>
</dbReference>
<protein>
    <submittedName>
        <fullName evidence="2">Uncharacterized protein</fullName>
    </submittedName>
</protein>
<reference evidence="3" key="1">
    <citation type="journal article" date="2019" name="Int. J. Syst. Evol. Microbiol.">
        <title>The Global Catalogue of Microorganisms (GCM) 10K type strain sequencing project: providing services to taxonomists for standard genome sequencing and annotation.</title>
        <authorList>
            <consortium name="The Broad Institute Genomics Platform"/>
            <consortium name="The Broad Institute Genome Sequencing Center for Infectious Disease"/>
            <person name="Wu L."/>
            <person name="Ma J."/>
        </authorList>
    </citation>
    <scope>NUCLEOTIDE SEQUENCE [LARGE SCALE GENOMIC DNA]</scope>
    <source>
        <strain evidence="3">CGMCC 4.6997</strain>
    </source>
</reference>
<dbReference type="RefSeq" id="WP_386738596.1">
    <property type="nucleotide sequence ID" value="NZ_JBHSMG010000001.1"/>
</dbReference>
<feature type="region of interest" description="Disordered" evidence="1">
    <location>
        <begin position="38"/>
        <end position="62"/>
    </location>
</feature>
<dbReference type="EMBL" id="JBHSMG010000001">
    <property type="protein sequence ID" value="MFC5500989.1"/>
    <property type="molecule type" value="Genomic_DNA"/>
</dbReference>
<organism evidence="2 3">
    <name type="scientific">Lysinimonas soli</name>
    <dbReference type="NCBI Taxonomy" id="1074233"/>
    <lineage>
        <taxon>Bacteria</taxon>
        <taxon>Bacillati</taxon>
        <taxon>Actinomycetota</taxon>
        <taxon>Actinomycetes</taxon>
        <taxon>Micrococcales</taxon>
        <taxon>Microbacteriaceae</taxon>
        <taxon>Lysinimonas</taxon>
    </lineage>
</organism>
<accession>A0ABW0NML9</accession>
<comment type="caution">
    <text evidence="2">The sequence shown here is derived from an EMBL/GenBank/DDBJ whole genome shotgun (WGS) entry which is preliminary data.</text>
</comment>
<keyword evidence="3" id="KW-1185">Reference proteome</keyword>
<sequence>MSAASWWPLLDADTQHWLKHHHNEALTEEVLDAVVTAGGEPEGEFTPGTGQESPDRYDLSQDDWHWIRDNA</sequence>
<evidence type="ECO:0000313" key="2">
    <source>
        <dbReference type="EMBL" id="MFC5500989.1"/>
    </source>
</evidence>
<feature type="compositionally biased region" description="Basic and acidic residues" evidence="1">
    <location>
        <begin position="53"/>
        <end position="62"/>
    </location>
</feature>
<gene>
    <name evidence="2" type="ORF">ACFPJ4_01910</name>
</gene>
<proteinExistence type="predicted"/>
<evidence type="ECO:0000313" key="3">
    <source>
        <dbReference type="Proteomes" id="UP001596039"/>
    </source>
</evidence>
<evidence type="ECO:0000256" key="1">
    <source>
        <dbReference type="SAM" id="MobiDB-lite"/>
    </source>
</evidence>